<evidence type="ECO:0000256" key="5">
    <source>
        <dbReference type="SAM" id="SignalP"/>
    </source>
</evidence>
<keyword evidence="2 4" id="KW-0472">Membrane</keyword>
<accession>A0ABV6GCU8</accession>
<evidence type="ECO:0000256" key="2">
    <source>
        <dbReference type="ARBA" id="ARBA00023136"/>
    </source>
</evidence>
<dbReference type="EMBL" id="JBHLVO010000002">
    <property type="protein sequence ID" value="MFC0270777.1"/>
    <property type="molecule type" value="Genomic_DNA"/>
</dbReference>
<sequence>MRSYPPILLASFILVALTACNTGLTQETSNHPQEEAVIDEEESGLASEDTLTDNDSTSISFEHGAINVTEEEDKTTISILDGLIFNYNESDLTEDALIHIEEVEKQLSKLKDVKVSIEGHTDNQAEPEFNLKLSKERAKVVYEVFEKRGILAHLEIVAEGYGDTMPTVPNSNLENQQFNRRIDIVVD</sequence>
<dbReference type="Pfam" id="PF00691">
    <property type="entry name" value="OmpA"/>
    <property type="match status" value="1"/>
</dbReference>
<dbReference type="PROSITE" id="PS51257">
    <property type="entry name" value="PROKAR_LIPOPROTEIN"/>
    <property type="match status" value="1"/>
</dbReference>
<organism evidence="7 8">
    <name type="scientific">Metabacillus herbersteinensis</name>
    <dbReference type="NCBI Taxonomy" id="283816"/>
    <lineage>
        <taxon>Bacteria</taxon>
        <taxon>Bacillati</taxon>
        <taxon>Bacillota</taxon>
        <taxon>Bacilli</taxon>
        <taxon>Bacillales</taxon>
        <taxon>Bacillaceae</taxon>
        <taxon>Metabacillus</taxon>
    </lineage>
</organism>
<comment type="subcellular location">
    <subcellularLocation>
        <location evidence="1">Cell outer membrane</location>
    </subcellularLocation>
</comment>
<dbReference type="InterPro" id="IPR006664">
    <property type="entry name" value="OMP_bac"/>
</dbReference>
<keyword evidence="3" id="KW-0998">Cell outer membrane</keyword>
<comment type="caution">
    <text evidence="7">The sequence shown here is derived from an EMBL/GenBank/DDBJ whole genome shotgun (WGS) entry which is preliminary data.</text>
</comment>
<evidence type="ECO:0000256" key="4">
    <source>
        <dbReference type="PROSITE-ProRule" id="PRU00473"/>
    </source>
</evidence>
<evidence type="ECO:0000256" key="3">
    <source>
        <dbReference type="ARBA" id="ARBA00023237"/>
    </source>
</evidence>
<dbReference type="InterPro" id="IPR006665">
    <property type="entry name" value="OmpA-like"/>
</dbReference>
<evidence type="ECO:0000259" key="6">
    <source>
        <dbReference type="PROSITE" id="PS51123"/>
    </source>
</evidence>
<dbReference type="RefSeq" id="WP_378931079.1">
    <property type="nucleotide sequence ID" value="NZ_JBHLVO010000002.1"/>
</dbReference>
<protein>
    <submittedName>
        <fullName evidence="7">OmpA family protein</fullName>
    </submittedName>
</protein>
<dbReference type="InterPro" id="IPR036737">
    <property type="entry name" value="OmpA-like_sf"/>
</dbReference>
<evidence type="ECO:0000313" key="8">
    <source>
        <dbReference type="Proteomes" id="UP001589854"/>
    </source>
</evidence>
<dbReference type="Proteomes" id="UP001589854">
    <property type="component" value="Unassembled WGS sequence"/>
</dbReference>
<dbReference type="PRINTS" id="PR01021">
    <property type="entry name" value="OMPADOMAIN"/>
</dbReference>
<gene>
    <name evidence="7" type="ORF">ACFFIX_04835</name>
</gene>
<feature type="signal peptide" evidence="5">
    <location>
        <begin position="1"/>
        <end position="21"/>
    </location>
</feature>
<reference evidence="7 8" key="1">
    <citation type="submission" date="2024-09" db="EMBL/GenBank/DDBJ databases">
        <authorList>
            <person name="Sun Q."/>
            <person name="Mori K."/>
        </authorList>
    </citation>
    <scope>NUCLEOTIDE SEQUENCE [LARGE SCALE GENOMIC DNA]</scope>
    <source>
        <strain evidence="7 8">CCM 7228</strain>
    </source>
</reference>
<dbReference type="SUPFAM" id="SSF103088">
    <property type="entry name" value="OmpA-like"/>
    <property type="match status" value="1"/>
</dbReference>
<dbReference type="PANTHER" id="PTHR30329">
    <property type="entry name" value="STATOR ELEMENT OF FLAGELLAR MOTOR COMPLEX"/>
    <property type="match status" value="1"/>
</dbReference>
<keyword evidence="8" id="KW-1185">Reference proteome</keyword>
<feature type="domain" description="OmpA-like" evidence="6">
    <location>
        <begin position="72"/>
        <end position="187"/>
    </location>
</feature>
<keyword evidence="5" id="KW-0732">Signal</keyword>
<feature type="chain" id="PRO_5047027295" evidence="5">
    <location>
        <begin position="22"/>
        <end position="187"/>
    </location>
</feature>
<dbReference type="Gene3D" id="3.30.1330.60">
    <property type="entry name" value="OmpA-like domain"/>
    <property type="match status" value="1"/>
</dbReference>
<dbReference type="InterPro" id="IPR050330">
    <property type="entry name" value="Bact_OuterMem_StrucFunc"/>
</dbReference>
<evidence type="ECO:0000313" key="7">
    <source>
        <dbReference type="EMBL" id="MFC0270777.1"/>
    </source>
</evidence>
<proteinExistence type="predicted"/>
<name>A0ABV6GCU8_9BACI</name>
<evidence type="ECO:0000256" key="1">
    <source>
        <dbReference type="ARBA" id="ARBA00004442"/>
    </source>
</evidence>
<dbReference type="PROSITE" id="PS51123">
    <property type="entry name" value="OMPA_2"/>
    <property type="match status" value="1"/>
</dbReference>
<dbReference type="CDD" id="cd07185">
    <property type="entry name" value="OmpA_C-like"/>
    <property type="match status" value="1"/>
</dbReference>
<dbReference type="PANTHER" id="PTHR30329:SF21">
    <property type="entry name" value="LIPOPROTEIN YIAD-RELATED"/>
    <property type="match status" value="1"/>
</dbReference>